<dbReference type="EMBL" id="GBRH01181490">
    <property type="protein sequence ID" value="JAE16406.1"/>
    <property type="molecule type" value="Transcribed_RNA"/>
</dbReference>
<name>A0A0A9G1J0_ARUDO</name>
<protein>
    <submittedName>
        <fullName evidence="1">Uncharacterized protein</fullName>
    </submittedName>
</protein>
<evidence type="ECO:0000313" key="1">
    <source>
        <dbReference type="EMBL" id="JAE16406.1"/>
    </source>
</evidence>
<reference evidence="1" key="1">
    <citation type="submission" date="2014-09" db="EMBL/GenBank/DDBJ databases">
        <authorList>
            <person name="Magalhaes I.L.F."/>
            <person name="Oliveira U."/>
            <person name="Santos F.R."/>
            <person name="Vidigal T.H.D.A."/>
            <person name="Brescovit A.D."/>
            <person name="Santos A.J."/>
        </authorList>
    </citation>
    <scope>NUCLEOTIDE SEQUENCE</scope>
    <source>
        <tissue evidence="1">Shoot tissue taken approximately 20 cm above the soil surface</tissue>
    </source>
</reference>
<reference evidence="1" key="2">
    <citation type="journal article" date="2015" name="Data Brief">
        <title>Shoot transcriptome of the giant reed, Arundo donax.</title>
        <authorList>
            <person name="Barrero R.A."/>
            <person name="Guerrero F.D."/>
            <person name="Moolhuijzen P."/>
            <person name="Goolsby J.A."/>
            <person name="Tidwell J."/>
            <person name="Bellgard S.E."/>
            <person name="Bellgard M.I."/>
        </authorList>
    </citation>
    <scope>NUCLEOTIDE SEQUENCE</scope>
    <source>
        <tissue evidence="1">Shoot tissue taken approximately 20 cm above the soil surface</tissue>
    </source>
</reference>
<accession>A0A0A9G1J0</accession>
<dbReference type="AlphaFoldDB" id="A0A0A9G1J0"/>
<organism evidence="1">
    <name type="scientific">Arundo donax</name>
    <name type="common">Giant reed</name>
    <name type="synonym">Donax arundinaceus</name>
    <dbReference type="NCBI Taxonomy" id="35708"/>
    <lineage>
        <taxon>Eukaryota</taxon>
        <taxon>Viridiplantae</taxon>
        <taxon>Streptophyta</taxon>
        <taxon>Embryophyta</taxon>
        <taxon>Tracheophyta</taxon>
        <taxon>Spermatophyta</taxon>
        <taxon>Magnoliopsida</taxon>
        <taxon>Liliopsida</taxon>
        <taxon>Poales</taxon>
        <taxon>Poaceae</taxon>
        <taxon>PACMAD clade</taxon>
        <taxon>Arundinoideae</taxon>
        <taxon>Arundineae</taxon>
        <taxon>Arundo</taxon>
    </lineage>
</organism>
<sequence>MYLRNHSFDAKVLRRYLVTWNCGREQC</sequence>
<proteinExistence type="predicted"/>